<reference evidence="2 3" key="1">
    <citation type="submission" date="2019-12" db="EMBL/GenBank/DDBJ databases">
        <authorList>
            <person name="Floudas D."/>
            <person name="Bentzer J."/>
            <person name="Ahren D."/>
            <person name="Johansson T."/>
            <person name="Persson P."/>
            <person name="Tunlid A."/>
        </authorList>
    </citation>
    <scope>NUCLEOTIDE SEQUENCE [LARGE SCALE GENOMIC DNA]</scope>
    <source>
        <strain evidence="2 3">CBS 102.39</strain>
    </source>
</reference>
<feature type="region of interest" description="Disordered" evidence="1">
    <location>
        <begin position="91"/>
        <end position="642"/>
    </location>
</feature>
<organism evidence="2 3">
    <name type="scientific">Agrocybe pediades</name>
    <dbReference type="NCBI Taxonomy" id="84607"/>
    <lineage>
        <taxon>Eukaryota</taxon>
        <taxon>Fungi</taxon>
        <taxon>Dikarya</taxon>
        <taxon>Basidiomycota</taxon>
        <taxon>Agaricomycotina</taxon>
        <taxon>Agaricomycetes</taxon>
        <taxon>Agaricomycetidae</taxon>
        <taxon>Agaricales</taxon>
        <taxon>Agaricineae</taxon>
        <taxon>Strophariaceae</taxon>
        <taxon>Agrocybe</taxon>
    </lineage>
</organism>
<dbReference type="AlphaFoldDB" id="A0A8H4VKN0"/>
<comment type="caution">
    <text evidence="2">The sequence shown here is derived from an EMBL/GenBank/DDBJ whole genome shotgun (WGS) entry which is preliminary data.</text>
</comment>
<feature type="compositionally biased region" description="Basic and acidic residues" evidence="1">
    <location>
        <begin position="373"/>
        <end position="384"/>
    </location>
</feature>
<feature type="compositionally biased region" description="Low complexity" evidence="1">
    <location>
        <begin position="314"/>
        <end position="333"/>
    </location>
</feature>
<dbReference type="Proteomes" id="UP000521872">
    <property type="component" value="Unassembled WGS sequence"/>
</dbReference>
<feature type="compositionally biased region" description="Low complexity" evidence="1">
    <location>
        <begin position="187"/>
        <end position="202"/>
    </location>
</feature>
<feature type="compositionally biased region" description="Polar residues" evidence="1">
    <location>
        <begin position="351"/>
        <end position="371"/>
    </location>
</feature>
<evidence type="ECO:0000313" key="3">
    <source>
        <dbReference type="Proteomes" id="UP000521872"/>
    </source>
</evidence>
<feature type="compositionally biased region" description="Basic and acidic residues" evidence="1">
    <location>
        <begin position="143"/>
        <end position="167"/>
    </location>
</feature>
<feature type="compositionally biased region" description="Basic and acidic residues" evidence="1">
    <location>
        <begin position="412"/>
        <end position="423"/>
    </location>
</feature>
<evidence type="ECO:0000313" key="2">
    <source>
        <dbReference type="EMBL" id="KAF4611460.1"/>
    </source>
</evidence>
<accession>A0A8H4VKN0</accession>
<protein>
    <submittedName>
        <fullName evidence="2">Uncharacterized protein</fullName>
    </submittedName>
</protein>
<feature type="compositionally biased region" description="Low complexity" evidence="1">
    <location>
        <begin position="230"/>
        <end position="244"/>
    </location>
</feature>
<name>A0A8H4VKN0_9AGAR</name>
<evidence type="ECO:0000256" key="1">
    <source>
        <dbReference type="SAM" id="MobiDB-lite"/>
    </source>
</evidence>
<feature type="compositionally biased region" description="Basic residues" evidence="1">
    <location>
        <begin position="292"/>
        <end position="303"/>
    </location>
</feature>
<feature type="region of interest" description="Disordered" evidence="1">
    <location>
        <begin position="655"/>
        <end position="681"/>
    </location>
</feature>
<dbReference type="EMBL" id="JAACJL010000057">
    <property type="protein sequence ID" value="KAF4611460.1"/>
    <property type="molecule type" value="Genomic_DNA"/>
</dbReference>
<sequence length="681" mass="73762">MPLNAHRSTSQKLKWHTHLLAHSTSLMTSKEPPKPAAILATPINVEESRAQRLQRQQSRFRDRGGIFVPSSRNTLADILLGKAPPIKKIRRSVSASPLKRKSLGNGAPEPENLTDIPISSKKTPAKQSRKSAGGSKAVESNDVEPKSKADRKGKSKESAEAPNDKTKSSGTRKTTKSDAKPKRTSKDVSASTSKTKSAPTKAKSQKEVVKEPAAASSSQPVLDNPRSKTSRPSTTSSIPVASSSKLPQTSQTALPSKATKPTEVHNSKPPPAKRRKSYLYSSGGSEDEYVPKSRKATKTKGKGKQSVTSATKDASSAKPNKSKSTTSSTLATKPDTRLPDIPEEDEEELSDYSNQRPRPNVTNSSTVSAYNKKTIEKEIRHPSPEWHAPVKHTTQTAVKSKPRPPPKNSKLQPEKDETSEKAAKKSSKQDVPPQKPPGKKAANTTSKKRSAQEAELEEEPLRPPSKSANKASSKSSVRLVDESDLQPTPGRNAPPSPPLKAPTKKAANTTSKKRSAQEAELEEPMEVVSKSAKKASAKAASSQDTRKHSTKRVRTPEVEESPVEDNHVECEVKRKKTKGAKAVSSRPEGEEKPKTVKSGKKGPATRSKGTTVREAQRSTTKLEKTAKRKGRDGPLSQPNTAKVEAVVKAVKRGPPKRVLQRLQDTQPHILDSEPDPIDFLS</sequence>
<feature type="compositionally biased region" description="Polar residues" evidence="1">
    <location>
        <begin position="245"/>
        <end position="254"/>
    </location>
</feature>
<gene>
    <name evidence="2" type="ORF">D9613_003819</name>
</gene>
<feature type="compositionally biased region" description="Basic and acidic residues" evidence="1">
    <location>
        <begin position="175"/>
        <end position="186"/>
    </location>
</feature>
<proteinExistence type="predicted"/>
<keyword evidence="3" id="KW-1185">Reference proteome</keyword>
<feature type="compositionally biased region" description="Acidic residues" evidence="1">
    <location>
        <begin position="341"/>
        <end position="350"/>
    </location>
</feature>
<feature type="compositionally biased region" description="Low complexity" evidence="1">
    <location>
        <begin position="464"/>
        <end position="476"/>
    </location>
</feature>
<feature type="compositionally biased region" description="Basic and acidic residues" evidence="1">
    <location>
        <begin position="614"/>
        <end position="625"/>
    </location>
</feature>
<feature type="compositionally biased region" description="Acidic residues" evidence="1">
    <location>
        <begin position="672"/>
        <end position="681"/>
    </location>
</feature>